<dbReference type="AlphaFoldDB" id="A0A1I0PUH5"/>
<name>A0A1I0PUH5_9FIRM</name>
<evidence type="ECO:0000313" key="2">
    <source>
        <dbReference type="EMBL" id="SEW18112.1"/>
    </source>
</evidence>
<dbReference type="EMBL" id="FOJI01000006">
    <property type="protein sequence ID" value="SEW18112.1"/>
    <property type="molecule type" value="Genomic_DNA"/>
</dbReference>
<evidence type="ECO:0000256" key="1">
    <source>
        <dbReference type="SAM" id="Phobius"/>
    </source>
</evidence>
<proteinExistence type="predicted"/>
<evidence type="ECO:0008006" key="4">
    <source>
        <dbReference type="Google" id="ProtNLM"/>
    </source>
</evidence>
<keyword evidence="1" id="KW-1133">Transmembrane helix</keyword>
<sequence>MGKKAKRIKLIILLFIILFFISITVFFVYINPKIHSQKVYTAEELGITVIVSAYDIDGDGIDDYTDILQGARQYIATKPKYESNYYDGGYPDDGTGVCTDVIWKAFQNAGYNLKGMVDEDIKSNLNAYSMIVKPEPNIDFRRVKTLKIFFDRNSENLSTDFSNPEEWQAGDIVIFPNHIAICSDKRNSKGIPFIIHHDGFGAREVNEIENYTVVGHYRMVNQSSIETGSTESIK</sequence>
<keyword evidence="3" id="KW-1185">Reference proteome</keyword>
<dbReference type="RefSeq" id="WP_092452973.1">
    <property type="nucleotide sequence ID" value="NZ_FOJI01000006.1"/>
</dbReference>
<dbReference type="Pfam" id="PF06940">
    <property type="entry name" value="DUF1287"/>
    <property type="match status" value="1"/>
</dbReference>
<organism evidence="2 3">
    <name type="scientific">[Clostridium] fimetarium</name>
    <dbReference type="NCBI Taxonomy" id="99656"/>
    <lineage>
        <taxon>Bacteria</taxon>
        <taxon>Bacillati</taxon>
        <taxon>Bacillota</taxon>
        <taxon>Clostridia</taxon>
        <taxon>Lachnospirales</taxon>
        <taxon>Lachnospiraceae</taxon>
    </lineage>
</organism>
<gene>
    <name evidence="2" type="ORF">SAMN05421659_10612</name>
</gene>
<feature type="transmembrane region" description="Helical" evidence="1">
    <location>
        <begin position="12"/>
        <end position="30"/>
    </location>
</feature>
<keyword evidence="1" id="KW-0472">Membrane</keyword>
<dbReference type="InterPro" id="IPR009706">
    <property type="entry name" value="DUF1287"/>
</dbReference>
<dbReference type="OrthoDB" id="114026at2"/>
<reference evidence="2 3" key="1">
    <citation type="submission" date="2016-10" db="EMBL/GenBank/DDBJ databases">
        <authorList>
            <person name="de Groot N.N."/>
        </authorList>
    </citation>
    <scope>NUCLEOTIDE SEQUENCE [LARGE SCALE GENOMIC DNA]</scope>
    <source>
        <strain evidence="2 3">DSM 9179</strain>
    </source>
</reference>
<protein>
    <recommendedName>
        <fullName evidence="4">DUF1287 domain-containing protein</fullName>
    </recommendedName>
</protein>
<evidence type="ECO:0000313" key="3">
    <source>
        <dbReference type="Proteomes" id="UP000199701"/>
    </source>
</evidence>
<dbReference type="STRING" id="99656.SAMN05421659_10612"/>
<dbReference type="Proteomes" id="UP000199701">
    <property type="component" value="Unassembled WGS sequence"/>
</dbReference>
<keyword evidence="1" id="KW-0812">Transmembrane</keyword>
<accession>A0A1I0PUH5</accession>